<comment type="caution">
    <text evidence="1">The sequence shown here is derived from an EMBL/GenBank/DDBJ whole genome shotgun (WGS) entry which is preliminary data.</text>
</comment>
<dbReference type="Proteomes" id="UP000691718">
    <property type="component" value="Unassembled WGS sequence"/>
</dbReference>
<keyword evidence="2" id="KW-1185">Reference proteome</keyword>
<gene>
    <name evidence="1" type="ORF">PAPOLLO_LOCUS26489</name>
</gene>
<protein>
    <submittedName>
        <fullName evidence="1">(apollo) hypothetical protein</fullName>
    </submittedName>
</protein>
<dbReference type="EMBL" id="CAJQZP010001584">
    <property type="protein sequence ID" value="CAG5055781.1"/>
    <property type="molecule type" value="Genomic_DNA"/>
</dbReference>
<sequence>MHRFFAVTEQNLADRVQHIMRSKIFDDAELERLRREAVPSLDENATTEDAVPQLAEQPANVDAALNTQLWLIQMMMEQSTRNWN</sequence>
<evidence type="ECO:0000313" key="2">
    <source>
        <dbReference type="Proteomes" id="UP000691718"/>
    </source>
</evidence>
<reference evidence="1" key="1">
    <citation type="submission" date="2021-04" db="EMBL/GenBank/DDBJ databases">
        <authorList>
            <person name="Tunstrom K."/>
        </authorList>
    </citation>
    <scope>NUCLEOTIDE SEQUENCE</scope>
</reference>
<accession>A0A8S3YCH9</accession>
<name>A0A8S3YCH9_PARAO</name>
<dbReference type="AlphaFoldDB" id="A0A8S3YCH9"/>
<evidence type="ECO:0000313" key="1">
    <source>
        <dbReference type="EMBL" id="CAG5055781.1"/>
    </source>
</evidence>
<organism evidence="1 2">
    <name type="scientific">Parnassius apollo</name>
    <name type="common">Apollo butterfly</name>
    <name type="synonym">Papilio apollo</name>
    <dbReference type="NCBI Taxonomy" id="110799"/>
    <lineage>
        <taxon>Eukaryota</taxon>
        <taxon>Metazoa</taxon>
        <taxon>Ecdysozoa</taxon>
        <taxon>Arthropoda</taxon>
        <taxon>Hexapoda</taxon>
        <taxon>Insecta</taxon>
        <taxon>Pterygota</taxon>
        <taxon>Neoptera</taxon>
        <taxon>Endopterygota</taxon>
        <taxon>Lepidoptera</taxon>
        <taxon>Glossata</taxon>
        <taxon>Ditrysia</taxon>
        <taxon>Papilionoidea</taxon>
        <taxon>Papilionidae</taxon>
        <taxon>Parnassiinae</taxon>
        <taxon>Parnassini</taxon>
        <taxon>Parnassius</taxon>
        <taxon>Parnassius</taxon>
    </lineage>
</organism>
<proteinExistence type="predicted"/>
<dbReference type="OrthoDB" id="10602980at2759"/>